<dbReference type="InterPro" id="IPR036412">
    <property type="entry name" value="HAD-like_sf"/>
</dbReference>
<evidence type="ECO:0000313" key="2">
    <source>
        <dbReference type="EMBL" id="VFK41534.1"/>
    </source>
</evidence>
<dbReference type="PANTHER" id="PTHR43434:SF21">
    <property type="entry name" value="SLL0295 PROTEIN"/>
    <property type="match status" value="1"/>
</dbReference>
<protein>
    <submittedName>
        <fullName evidence="2">Phosphoglycolate phosphatase, HAD superfamily</fullName>
    </submittedName>
</protein>
<gene>
    <name evidence="2" type="ORF">BECKSD772E_GA0070983_101240</name>
    <name evidence="1" type="ORF">BECKSD772F_GA0070984_101241</name>
</gene>
<dbReference type="GO" id="GO:0008967">
    <property type="term" value="F:phosphoglycolate phosphatase activity"/>
    <property type="evidence" value="ECO:0007669"/>
    <property type="project" value="TreeGrafter"/>
</dbReference>
<dbReference type="GO" id="GO:0005829">
    <property type="term" value="C:cytosol"/>
    <property type="evidence" value="ECO:0007669"/>
    <property type="project" value="TreeGrafter"/>
</dbReference>
<sequence length="256" mass="29031">MTLLALDFDGVLCDSAREMGISAWKALAMIRTERSSPLPPDGLLAAYELARPIIETGHEAVLVMKLLNEGIALSDLLGDFPGCQARLMAEMGWDHEGLRRSFGAARDRWIEADADQWSSLSPFFPGVGAFLRKLTAAPLDTYIITTKQERFVRRLLDYNDIDFPSERIFGLERGVPKENILLDLLTRYPDRRLCFVEDRLATLVRVMGKPELVAVRLYLADWGYNTDSDRESARELKIPVLDPCDFLEFTFLEDNK</sequence>
<reference evidence="2" key="1">
    <citation type="submission" date="2019-02" db="EMBL/GenBank/DDBJ databases">
        <authorList>
            <person name="Gruber-Vodicka R. H."/>
            <person name="Seah K. B. B."/>
        </authorList>
    </citation>
    <scope>NUCLEOTIDE SEQUENCE</scope>
    <source>
        <strain evidence="2">BECK_S1320</strain>
        <strain evidence="1">BECK_S1321</strain>
    </source>
</reference>
<name>A0A450YJ15_9GAMM</name>
<evidence type="ECO:0000313" key="1">
    <source>
        <dbReference type="EMBL" id="VFK37232.1"/>
    </source>
</evidence>
<dbReference type="Gene3D" id="3.40.50.1000">
    <property type="entry name" value="HAD superfamily/HAD-like"/>
    <property type="match status" value="1"/>
</dbReference>
<dbReference type="EMBL" id="CAADFU010000012">
    <property type="protein sequence ID" value="VFK41534.1"/>
    <property type="molecule type" value="Genomic_DNA"/>
</dbReference>
<dbReference type="InterPro" id="IPR050155">
    <property type="entry name" value="HAD-like_hydrolase_sf"/>
</dbReference>
<dbReference type="GO" id="GO:0006281">
    <property type="term" value="P:DNA repair"/>
    <property type="evidence" value="ECO:0007669"/>
    <property type="project" value="TreeGrafter"/>
</dbReference>
<dbReference type="AlphaFoldDB" id="A0A450YJ15"/>
<accession>A0A450YJ15</accession>
<dbReference type="EMBL" id="CAADFR010000012">
    <property type="protein sequence ID" value="VFK37232.1"/>
    <property type="molecule type" value="Genomic_DNA"/>
</dbReference>
<proteinExistence type="predicted"/>
<organism evidence="2">
    <name type="scientific">Candidatus Kentrum sp. SD</name>
    <dbReference type="NCBI Taxonomy" id="2126332"/>
    <lineage>
        <taxon>Bacteria</taxon>
        <taxon>Pseudomonadati</taxon>
        <taxon>Pseudomonadota</taxon>
        <taxon>Gammaproteobacteria</taxon>
        <taxon>Candidatus Kentrum</taxon>
    </lineage>
</organism>
<dbReference type="InterPro" id="IPR023214">
    <property type="entry name" value="HAD_sf"/>
</dbReference>
<dbReference type="SUPFAM" id="SSF56784">
    <property type="entry name" value="HAD-like"/>
    <property type="match status" value="1"/>
</dbReference>
<dbReference type="PANTHER" id="PTHR43434">
    <property type="entry name" value="PHOSPHOGLYCOLATE PHOSPHATASE"/>
    <property type="match status" value="1"/>
</dbReference>